<evidence type="ECO:0000256" key="3">
    <source>
        <dbReference type="ARBA" id="ARBA00022630"/>
    </source>
</evidence>
<reference evidence="7 8" key="1">
    <citation type="submission" date="2016-10" db="EMBL/GenBank/DDBJ databases">
        <authorList>
            <person name="de Groot N.N."/>
        </authorList>
    </citation>
    <scope>NUCLEOTIDE SEQUENCE [LARGE SCALE GENOMIC DNA]</scope>
    <source>
        <strain evidence="7 8">PYCC 4715</strain>
    </source>
</reference>
<proteinExistence type="inferred from homology"/>
<dbReference type="InterPro" id="IPR013785">
    <property type="entry name" value="Aldolase_TIM"/>
</dbReference>
<keyword evidence="4" id="KW-0288">FMN</keyword>
<evidence type="ECO:0000256" key="1">
    <source>
        <dbReference type="ARBA" id="ARBA00001917"/>
    </source>
</evidence>
<dbReference type="Proteomes" id="UP000182259">
    <property type="component" value="Chromosome V"/>
</dbReference>
<evidence type="ECO:0000256" key="4">
    <source>
        <dbReference type="ARBA" id="ARBA00022643"/>
    </source>
</evidence>
<dbReference type="Pfam" id="PF03060">
    <property type="entry name" value="NMO"/>
    <property type="match status" value="1"/>
</dbReference>
<keyword evidence="3" id="KW-0285">Flavoprotein</keyword>
<evidence type="ECO:0000256" key="2">
    <source>
        <dbReference type="ARBA" id="ARBA00009881"/>
    </source>
</evidence>
<evidence type="ECO:0000313" key="8">
    <source>
        <dbReference type="Proteomes" id="UP000182259"/>
    </source>
</evidence>
<dbReference type="PANTHER" id="PTHR42747">
    <property type="entry name" value="NITRONATE MONOOXYGENASE-RELATED"/>
    <property type="match status" value="1"/>
</dbReference>
<dbReference type="CDD" id="cd04730">
    <property type="entry name" value="NPD_like"/>
    <property type="match status" value="1"/>
</dbReference>
<dbReference type="InterPro" id="IPR004136">
    <property type="entry name" value="NMO"/>
</dbReference>
<dbReference type="EMBL" id="LT635768">
    <property type="protein sequence ID" value="SGZ56587.1"/>
    <property type="molecule type" value="Genomic_DNA"/>
</dbReference>
<name>A0A1L0BZA7_9ASCO</name>
<gene>
    <name evidence="7" type="ORF">SAMEA4029009_CIC11G00000003275</name>
</gene>
<accession>A0A1L0BZA7</accession>
<dbReference type="Gene3D" id="3.20.20.70">
    <property type="entry name" value="Aldolase class I"/>
    <property type="match status" value="1"/>
</dbReference>
<dbReference type="SUPFAM" id="SSF51412">
    <property type="entry name" value="Inosine monophosphate dehydrogenase (IMPDH)"/>
    <property type="match status" value="1"/>
</dbReference>
<keyword evidence="5" id="KW-0560">Oxidoreductase</keyword>
<evidence type="ECO:0000313" key="7">
    <source>
        <dbReference type="EMBL" id="SGZ56587.1"/>
    </source>
</evidence>
<organism evidence="7 8">
    <name type="scientific">Sungouiella intermedia</name>
    <dbReference type="NCBI Taxonomy" id="45354"/>
    <lineage>
        <taxon>Eukaryota</taxon>
        <taxon>Fungi</taxon>
        <taxon>Dikarya</taxon>
        <taxon>Ascomycota</taxon>
        <taxon>Saccharomycotina</taxon>
        <taxon>Pichiomycetes</taxon>
        <taxon>Metschnikowiaceae</taxon>
        <taxon>Sungouiella</taxon>
    </lineage>
</organism>
<evidence type="ECO:0000256" key="5">
    <source>
        <dbReference type="ARBA" id="ARBA00023002"/>
    </source>
</evidence>
<comment type="similarity">
    <text evidence="2">Belongs to the nitronate monooxygenase family. NMO class I subfamily.</text>
</comment>
<dbReference type="AlphaFoldDB" id="A0A1L0BZA7"/>
<dbReference type="PANTHER" id="PTHR42747:SF3">
    <property type="entry name" value="NITRONATE MONOOXYGENASE-RELATED"/>
    <property type="match status" value="1"/>
</dbReference>
<dbReference type="GO" id="GO:0018580">
    <property type="term" value="F:nitronate monooxygenase activity"/>
    <property type="evidence" value="ECO:0007669"/>
    <property type="project" value="InterPro"/>
</dbReference>
<comment type="cofactor">
    <cofactor evidence="1">
        <name>FMN</name>
        <dbReference type="ChEBI" id="CHEBI:58210"/>
    </cofactor>
</comment>
<sequence>MPTINKYTQFMERLALRTPIIQAPMANISTPQVASEVYKAGGLGSLPMSTVDLTKDTNPVFDLIHKFRAGAGANAPVNCNFFCFDPKEQHVPTKNEEENWKKLYSKASGELVAEIDAKVADFSSRAVVSFAEFEQNYPTECSDFIARLVDAKVGVVSFHFGIPSVANIRKFQRGNVLVLGTATSLAEARHLMEAGVDGIVCQGYEAGGHRGNYLGDPRLDEKLSTQSLFQLVVRAVTTGKYGEAHREPYIIPAGGIVDGKTAATYLKEGAAAVQLGTVFIPVKESGAPSYIGDSIANVRETPTIMTPLVSGRNARTLATPFIEKLVTEQEIALPLLPFGYSTSAYRDFANKRAEYGFYLAGANYHLVDTDKSTGEVMASLVAGLKKNGI</sequence>
<keyword evidence="6" id="KW-0503">Monooxygenase</keyword>
<protein>
    <submittedName>
        <fullName evidence="7">CIC11C00000003275</fullName>
    </submittedName>
</protein>
<evidence type="ECO:0000256" key="6">
    <source>
        <dbReference type="ARBA" id="ARBA00023033"/>
    </source>
</evidence>